<dbReference type="Pfam" id="PF00293">
    <property type="entry name" value="NUDIX"/>
    <property type="match status" value="1"/>
</dbReference>
<protein>
    <submittedName>
        <fullName evidence="2">NUDIX hydrolase</fullName>
    </submittedName>
</protein>
<name>A0ABN1F8S6_9PROT</name>
<dbReference type="SUPFAM" id="SSF55811">
    <property type="entry name" value="Nudix"/>
    <property type="match status" value="1"/>
</dbReference>
<dbReference type="PROSITE" id="PS51462">
    <property type="entry name" value="NUDIX"/>
    <property type="match status" value="1"/>
</dbReference>
<dbReference type="Gene3D" id="6.10.250.1120">
    <property type="match status" value="1"/>
</dbReference>
<comment type="caution">
    <text evidence="2">The sequence shown here is derived from an EMBL/GenBank/DDBJ whole genome shotgun (WGS) entry which is preliminary data.</text>
</comment>
<dbReference type="EMBL" id="BAAADD010000011">
    <property type="protein sequence ID" value="GAA0584857.1"/>
    <property type="molecule type" value="Genomic_DNA"/>
</dbReference>
<dbReference type="InterPro" id="IPR000086">
    <property type="entry name" value="NUDIX_hydrolase_dom"/>
</dbReference>
<dbReference type="Gene3D" id="3.90.79.10">
    <property type="entry name" value="Nucleoside Triphosphate Pyrophosphohydrolase"/>
    <property type="match status" value="1"/>
</dbReference>
<dbReference type="InterPro" id="IPR015797">
    <property type="entry name" value="NUDIX_hydrolase-like_dom_sf"/>
</dbReference>
<evidence type="ECO:0000313" key="3">
    <source>
        <dbReference type="Proteomes" id="UP001499951"/>
    </source>
</evidence>
<reference evidence="2 3" key="1">
    <citation type="journal article" date="2019" name="Int. J. Syst. Evol. Microbiol.">
        <title>The Global Catalogue of Microorganisms (GCM) 10K type strain sequencing project: providing services to taxonomists for standard genome sequencing and annotation.</title>
        <authorList>
            <consortium name="The Broad Institute Genomics Platform"/>
            <consortium name="The Broad Institute Genome Sequencing Center for Infectious Disease"/>
            <person name="Wu L."/>
            <person name="Ma J."/>
        </authorList>
    </citation>
    <scope>NUCLEOTIDE SEQUENCE [LARGE SCALE GENOMIC DNA]</scope>
    <source>
        <strain evidence="2 3">JCM 15089</strain>
    </source>
</reference>
<dbReference type="PANTHER" id="PTHR43736">
    <property type="entry name" value="ADP-RIBOSE PYROPHOSPHATASE"/>
    <property type="match status" value="1"/>
</dbReference>
<feature type="domain" description="Nudix hydrolase" evidence="1">
    <location>
        <begin position="67"/>
        <end position="200"/>
    </location>
</feature>
<evidence type="ECO:0000313" key="2">
    <source>
        <dbReference type="EMBL" id="GAA0584857.1"/>
    </source>
</evidence>
<gene>
    <name evidence="2" type="ORF">GCM10008942_37190</name>
</gene>
<keyword evidence="3" id="KW-1185">Reference proteome</keyword>
<keyword evidence="2" id="KW-0378">Hydrolase</keyword>
<organism evidence="2 3">
    <name type="scientific">Rhizomicrobium electricum</name>
    <dbReference type="NCBI Taxonomy" id="480070"/>
    <lineage>
        <taxon>Bacteria</taxon>
        <taxon>Pseudomonadati</taxon>
        <taxon>Pseudomonadota</taxon>
        <taxon>Alphaproteobacteria</taxon>
        <taxon>Micropepsales</taxon>
        <taxon>Micropepsaceae</taxon>
        <taxon>Rhizomicrobium</taxon>
    </lineage>
</organism>
<proteinExistence type="predicted"/>
<evidence type="ECO:0000259" key="1">
    <source>
        <dbReference type="PROSITE" id="PS51462"/>
    </source>
</evidence>
<sequence length="212" mass="23861">MIPNWLKYARELQAAAQTGLTYAANKYEKDRYEHLADLAARMMVEGSGEPIDLVKGAFAEQKGYATPKVDVRGCIYRTDADGKGQVLLVDELNDGGKWTFPGGFSDPNEGPSESCVREVEEEAGLIVKITKLCGIYDRDKRGGTSPYPFHIYKLFFLCEVTGTCEKSNLETGDPKWFPIDDLPELSWDRTSAWHVQRMYEHFLNPAMAADYD</sequence>
<dbReference type="InterPro" id="IPR059176">
    <property type="entry name" value="UDP-X_N"/>
</dbReference>
<dbReference type="Pfam" id="PF12535">
    <property type="entry name" value="Nudix_N"/>
    <property type="match status" value="1"/>
</dbReference>
<dbReference type="PANTHER" id="PTHR43736:SF1">
    <property type="entry name" value="DIHYDRONEOPTERIN TRIPHOSPHATE DIPHOSPHATASE"/>
    <property type="match status" value="1"/>
</dbReference>
<dbReference type="RefSeq" id="WP_166929152.1">
    <property type="nucleotide sequence ID" value="NZ_BAAADD010000011.1"/>
</dbReference>
<dbReference type="GO" id="GO:0016787">
    <property type="term" value="F:hydrolase activity"/>
    <property type="evidence" value="ECO:0007669"/>
    <property type="project" value="UniProtKB-KW"/>
</dbReference>
<dbReference type="Proteomes" id="UP001499951">
    <property type="component" value="Unassembled WGS sequence"/>
</dbReference>
<accession>A0ABN1F8S6</accession>